<protein>
    <submittedName>
        <fullName evidence="2">Uncharacterized protein</fullName>
    </submittedName>
</protein>
<dbReference type="AlphaFoldDB" id="A0AAD6TSR9"/>
<comment type="caution">
    <text evidence="2">The sequence shown here is derived from an EMBL/GenBank/DDBJ whole genome shotgun (WGS) entry which is preliminary data.</text>
</comment>
<keyword evidence="3" id="KW-1185">Reference proteome</keyword>
<dbReference type="Proteomes" id="UP001222325">
    <property type="component" value="Unassembled WGS sequence"/>
</dbReference>
<feature type="region of interest" description="Disordered" evidence="1">
    <location>
        <begin position="84"/>
        <end position="114"/>
    </location>
</feature>
<accession>A0AAD6TSR9</accession>
<reference evidence="2" key="1">
    <citation type="submission" date="2023-03" db="EMBL/GenBank/DDBJ databases">
        <title>Massive genome expansion in bonnet fungi (Mycena s.s.) driven by repeated elements and novel gene families across ecological guilds.</title>
        <authorList>
            <consortium name="Lawrence Berkeley National Laboratory"/>
            <person name="Harder C.B."/>
            <person name="Miyauchi S."/>
            <person name="Viragh M."/>
            <person name="Kuo A."/>
            <person name="Thoen E."/>
            <person name="Andreopoulos B."/>
            <person name="Lu D."/>
            <person name="Skrede I."/>
            <person name="Drula E."/>
            <person name="Henrissat B."/>
            <person name="Morin E."/>
            <person name="Kohler A."/>
            <person name="Barry K."/>
            <person name="LaButti K."/>
            <person name="Morin E."/>
            <person name="Salamov A."/>
            <person name="Lipzen A."/>
            <person name="Mereny Z."/>
            <person name="Hegedus B."/>
            <person name="Baldrian P."/>
            <person name="Stursova M."/>
            <person name="Weitz H."/>
            <person name="Taylor A."/>
            <person name="Grigoriev I.V."/>
            <person name="Nagy L.G."/>
            <person name="Martin F."/>
            <person name="Kauserud H."/>
        </authorList>
    </citation>
    <scope>NUCLEOTIDE SEQUENCE</scope>
    <source>
        <strain evidence="2">CBHHK173m</strain>
    </source>
</reference>
<name>A0AAD6TSR9_9AGAR</name>
<proteinExistence type="predicted"/>
<dbReference type="EMBL" id="JARJCN010000091">
    <property type="protein sequence ID" value="KAJ7075668.1"/>
    <property type="molecule type" value="Genomic_DNA"/>
</dbReference>
<sequence length="114" mass="13042">MDEAKEAISIGVLENLQKGVKIVWADETKRIIGHIGFSLRLYFSIYPDKITRRNFVNNAIDLDHVAAADFKMLMYTHHASPHRHPFDNPGDSLCKRHGNLSDKTMLKPDPRTKD</sequence>
<evidence type="ECO:0000313" key="3">
    <source>
        <dbReference type="Proteomes" id="UP001222325"/>
    </source>
</evidence>
<gene>
    <name evidence="2" type="ORF">B0H15DRAFT_806069</name>
</gene>
<evidence type="ECO:0000256" key="1">
    <source>
        <dbReference type="SAM" id="MobiDB-lite"/>
    </source>
</evidence>
<feature type="compositionally biased region" description="Basic and acidic residues" evidence="1">
    <location>
        <begin position="104"/>
        <end position="114"/>
    </location>
</feature>
<evidence type="ECO:0000313" key="2">
    <source>
        <dbReference type="EMBL" id="KAJ7075668.1"/>
    </source>
</evidence>
<organism evidence="2 3">
    <name type="scientific">Mycena belliarum</name>
    <dbReference type="NCBI Taxonomy" id="1033014"/>
    <lineage>
        <taxon>Eukaryota</taxon>
        <taxon>Fungi</taxon>
        <taxon>Dikarya</taxon>
        <taxon>Basidiomycota</taxon>
        <taxon>Agaricomycotina</taxon>
        <taxon>Agaricomycetes</taxon>
        <taxon>Agaricomycetidae</taxon>
        <taxon>Agaricales</taxon>
        <taxon>Marasmiineae</taxon>
        <taxon>Mycenaceae</taxon>
        <taxon>Mycena</taxon>
    </lineage>
</organism>